<dbReference type="Pfam" id="PF25954">
    <property type="entry name" value="Beta-barrel_RND_2"/>
    <property type="match status" value="1"/>
</dbReference>
<evidence type="ECO:0000313" key="6">
    <source>
        <dbReference type="EMBL" id="TFV35015.1"/>
    </source>
</evidence>
<keyword evidence="1" id="KW-0175">Coiled coil</keyword>
<feature type="transmembrane region" description="Helical" evidence="3">
    <location>
        <begin position="43"/>
        <end position="64"/>
    </location>
</feature>
<dbReference type="InterPro" id="IPR058792">
    <property type="entry name" value="Beta-barrel_RND_2"/>
</dbReference>
<protein>
    <submittedName>
        <fullName evidence="6">HlyD family secretion protein</fullName>
    </submittedName>
</protein>
<dbReference type="RefSeq" id="WP_126259640.1">
    <property type="nucleotide sequence ID" value="NZ_SPQU01000017.1"/>
</dbReference>
<dbReference type="EMBL" id="SPQU01000017">
    <property type="protein sequence ID" value="TFV35015.1"/>
    <property type="molecule type" value="Genomic_DNA"/>
</dbReference>
<comment type="caution">
    <text evidence="6">The sequence shown here is derived from an EMBL/GenBank/DDBJ whole genome shotgun (WGS) entry which is preliminary data.</text>
</comment>
<dbReference type="GO" id="GO:0055085">
    <property type="term" value="P:transmembrane transport"/>
    <property type="evidence" value="ECO:0007669"/>
    <property type="project" value="InterPro"/>
</dbReference>
<dbReference type="Gene3D" id="2.40.30.170">
    <property type="match status" value="1"/>
</dbReference>
<feature type="region of interest" description="Disordered" evidence="2">
    <location>
        <begin position="1"/>
        <end position="27"/>
    </location>
</feature>
<sequence>MTSTATSIETEGRAPPPADAATGASEHLGRAATERARVLPRHLVPVMLAIAVVCGGTYAGWGYWAHWRFEAATDDAYVQADVVSIAPQVAGNIASLFVDDNQHVKIGQVLAVIDQRDYEAVVEQAAAGVEQATAGIATIEAEIAQQRAVIRQVEATIDADKAQELFAKENSQRYGKLADDGYGSVQDAQQAASQIDTATAVVAKDQAALDAAKKQIETLNAQLAQAKATLERNEAALRQARINLGYTTITSPIDGVIGDRTLRLGQYVQPGTQLLAIVPLAKIYVVANYKETQLAEVRAGQPVVLEVDAFPGKRVRGRVDSLAPASGQEFALLPPDNATGNFTKIVQRIPVKIAVDPSDPLAGMLRPGMSVTATIDTRRGATPQGSQR</sequence>
<dbReference type="Proteomes" id="UP000298225">
    <property type="component" value="Unassembled WGS sequence"/>
</dbReference>
<feature type="domain" description="CusB-like beta-barrel" evidence="5">
    <location>
        <begin position="283"/>
        <end position="325"/>
    </location>
</feature>
<keyword evidence="3" id="KW-0812">Transmembrane</keyword>
<feature type="domain" description="Multidrug resistance protein MdtA-like barrel-sandwich hybrid" evidence="4">
    <location>
        <begin position="82"/>
        <end position="278"/>
    </location>
</feature>
<evidence type="ECO:0000259" key="5">
    <source>
        <dbReference type="Pfam" id="PF25954"/>
    </source>
</evidence>
<evidence type="ECO:0000256" key="3">
    <source>
        <dbReference type="SAM" id="Phobius"/>
    </source>
</evidence>
<proteinExistence type="predicted"/>
<dbReference type="Pfam" id="PF25917">
    <property type="entry name" value="BSH_RND"/>
    <property type="match status" value="1"/>
</dbReference>
<dbReference type="Gene3D" id="2.40.50.100">
    <property type="match status" value="1"/>
</dbReference>
<accession>A0A4Y9KV35</accession>
<dbReference type="AlphaFoldDB" id="A0A4Y9KV35"/>
<dbReference type="PANTHER" id="PTHR30386">
    <property type="entry name" value="MEMBRANE FUSION SUBUNIT OF EMRAB-TOLC MULTIDRUG EFFLUX PUMP"/>
    <property type="match status" value="1"/>
</dbReference>
<keyword evidence="3" id="KW-1133">Transmembrane helix</keyword>
<organism evidence="6 7">
    <name type="scientific">Bradyrhizobium frederickii</name>
    <dbReference type="NCBI Taxonomy" id="2560054"/>
    <lineage>
        <taxon>Bacteria</taxon>
        <taxon>Pseudomonadati</taxon>
        <taxon>Pseudomonadota</taxon>
        <taxon>Alphaproteobacteria</taxon>
        <taxon>Hyphomicrobiales</taxon>
        <taxon>Nitrobacteraceae</taxon>
        <taxon>Bradyrhizobium</taxon>
    </lineage>
</organism>
<keyword evidence="7" id="KW-1185">Reference proteome</keyword>
<dbReference type="PANTHER" id="PTHR30386:SF24">
    <property type="entry name" value="MULTIDRUG RESISTANCE EFFLUX PUMP"/>
    <property type="match status" value="1"/>
</dbReference>
<dbReference type="OrthoDB" id="9811754at2"/>
<feature type="coiled-coil region" evidence="1">
    <location>
        <begin position="202"/>
        <end position="243"/>
    </location>
</feature>
<evidence type="ECO:0000256" key="2">
    <source>
        <dbReference type="SAM" id="MobiDB-lite"/>
    </source>
</evidence>
<evidence type="ECO:0000259" key="4">
    <source>
        <dbReference type="Pfam" id="PF25917"/>
    </source>
</evidence>
<name>A0A4Y9KV35_9BRAD</name>
<gene>
    <name evidence="6" type="ORF">E4K66_29490</name>
</gene>
<dbReference type="InterPro" id="IPR050739">
    <property type="entry name" value="MFP"/>
</dbReference>
<reference evidence="6 7" key="1">
    <citation type="submission" date="2019-03" db="EMBL/GenBank/DDBJ databases">
        <title>Bradyrhizobium strains diversity isolated from Chamaecrista fasciculata.</title>
        <authorList>
            <person name="Urquiaga M.C.O."/>
            <person name="Hungria M."/>
            <person name="Delamuta J.R.M."/>
        </authorList>
    </citation>
    <scope>NUCLEOTIDE SEQUENCE [LARGE SCALE GENOMIC DNA]</scope>
    <source>
        <strain evidence="6 7">CNPSo 3424</strain>
    </source>
</reference>
<dbReference type="SUPFAM" id="SSF111369">
    <property type="entry name" value="HlyD-like secretion proteins"/>
    <property type="match status" value="2"/>
</dbReference>
<keyword evidence="3" id="KW-0472">Membrane</keyword>
<evidence type="ECO:0000313" key="7">
    <source>
        <dbReference type="Proteomes" id="UP000298225"/>
    </source>
</evidence>
<evidence type="ECO:0000256" key="1">
    <source>
        <dbReference type="SAM" id="Coils"/>
    </source>
</evidence>
<dbReference type="InterPro" id="IPR058625">
    <property type="entry name" value="MdtA-like_BSH"/>
</dbReference>
<dbReference type="Gene3D" id="1.10.287.470">
    <property type="entry name" value="Helix hairpin bin"/>
    <property type="match status" value="1"/>
</dbReference>